<protein>
    <submittedName>
        <fullName evidence="7">Hemin receptor</fullName>
    </submittedName>
</protein>
<evidence type="ECO:0000256" key="3">
    <source>
        <dbReference type="ARBA" id="ARBA00022723"/>
    </source>
</evidence>
<dbReference type="GO" id="GO:0005344">
    <property type="term" value="F:oxygen carrier activity"/>
    <property type="evidence" value="ECO:0007669"/>
    <property type="project" value="UniProtKB-KW"/>
</dbReference>
<dbReference type="InterPro" id="IPR009050">
    <property type="entry name" value="Globin-like_sf"/>
</dbReference>
<feature type="domain" description="Globin" evidence="6">
    <location>
        <begin position="1"/>
        <end position="134"/>
    </location>
</feature>
<gene>
    <name evidence="7" type="ORF">HBA54_13360</name>
</gene>
<evidence type="ECO:0000256" key="2">
    <source>
        <dbReference type="ARBA" id="ARBA00022621"/>
    </source>
</evidence>
<dbReference type="GO" id="GO:0019825">
    <property type="term" value="F:oxygen binding"/>
    <property type="evidence" value="ECO:0007669"/>
    <property type="project" value="InterPro"/>
</dbReference>
<dbReference type="SUPFAM" id="SSF46458">
    <property type="entry name" value="Globin-like"/>
    <property type="match status" value="1"/>
</dbReference>
<keyword evidence="5" id="KW-0813">Transport</keyword>
<dbReference type="CDD" id="cd12131">
    <property type="entry name" value="HGbI-like"/>
    <property type="match status" value="1"/>
</dbReference>
<evidence type="ECO:0000313" key="8">
    <source>
        <dbReference type="Proteomes" id="UP000761264"/>
    </source>
</evidence>
<comment type="caution">
    <text evidence="7">The sequence shown here is derived from an EMBL/GenBank/DDBJ whole genome shotgun (WGS) entry which is preliminary data.</text>
</comment>
<dbReference type="Proteomes" id="UP000761264">
    <property type="component" value="Unassembled WGS sequence"/>
</dbReference>
<accession>A0A967K9Z2</accession>
<dbReference type="Pfam" id="PF00042">
    <property type="entry name" value="Globin"/>
    <property type="match status" value="1"/>
</dbReference>
<keyword evidence="1 5" id="KW-0349">Heme</keyword>
<dbReference type="Gene3D" id="1.10.490.10">
    <property type="entry name" value="Globins"/>
    <property type="match status" value="1"/>
</dbReference>
<dbReference type="GO" id="GO:0020037">
    <property type="term" value="F:heme binding"/>
    <property type="evidence" value="ECO:0007669"/>
    <property type="project" value="InterPro"/>
</dbReference>
<dbReference type="GO" id="GO:0046872">
    <property type="term" value="F:metal ion binding"/>
    <property type="evidence" value="ECO:0007669"/>
    <property type="project" value="UniProtKB-KW"/>
</dbReference>
<dbReference type="GO" id="GO:0071949">
    <property type="term" value="F:FAD binding"/>
    <property type="evidence" value="ECO:0007669"/>
    <property type="project" value="TreeGrafter"/>
</dbReference>
<dbReference type="PANTHER" id="PTHR43396:SF3">
    <property type="entry name" value="FLAVOHEMOPROTEIN"/>
    <property type="match status" value="1"/>
</dbReference>
<dbReference type="EMBL" id="JAAQPH010000009">
    <property type="protein sequence ID" value="NIA69584.1"/>
    <property type="molecule type" value="Genomic_DNA"/>
</dbReference>
<keyword evidence="3" id="KW-0479">Metal-binding</keyword>
<evidence type="ECO:0000313" key="7">
    <source>
        <dbReference type="EMBL" id="NIA69584.1"/>
    </source>
</evidence>
<evidence type="ECO:0000256" key="5">
    <source>
        <dbReference type="RuleBase" id="RU000356"/>
    </source>
</evidence>
<keyword evidence="8" id="KW-1185">Reference proteome</keyword>
<organism evidence="7 8">
    <name type="scientific">Pelagibius litoralis</name>
    <dbReference type="NCBI Taxonomy" id="374515"/>
    <lineage>
        <taxon>Bacteria</taxon>
        <taxon>Pseudomonadati</taxon>
        <taxon>Pseudomonadota</taxon>
        <taxon>Alphaproteobacteria</taxon>
        <taxon>Rhodospirillales</taxon>
        <taxon>Rhodovibrionaceae</taxon>
        <taxon>Pelagibius</taxon>
    </lineage>
</organism>
<keyword evidence="4" id="KW-0408">Iron</keyword>
<dbReference type="InterPro" id="IPR000971">
    <property type="entry name" value="Globin"/>
</dbReference>
<evidence type="ECO:0000256" key="4">
    <source>
        <dbReference type="ARBA" id="ARBA00023004"/>
    </source>
</evidence>
<keyword evidence="7" id="KW-0675">Receptor</keyword>
<dbReference type="GO" id="GO:0071500">
    <property type="term" value="P:cellular response to nitrosative stress"/>
    <property type="evidence" value="ECO:0007669"/>
    <property type="project" value="TreeGrafter"/>
</dbReference>
<keyword evidence="2 5" id="KW-0561">Oxygen transport</keyword>
<sequence>MTSEEAELVRSSFRIVSQESGQAAARFYQILFELAPETRSLFLNDMERQGAMLMSKLGLVVAEIQNLEGLIPVLEDLALRHVAYGVKPEDYQLVSTALLQMLAEVLGDDFTPEMKAAWTKAYDDLSETMINSAYSYRKIPAI</sequence>
<dbReference type="GO" id="GO:0046210">
    <property type="term" value="P:nitric oxide catabolic process"/>
    <property type="evidence" value="ECO:0007669"/>
    <property type="project" value="TreeGrafter"/>
</dbReference>
<dbReference type="PRINTS" id="PR00188">
    <property type="entry name" value="PLANTGLOBIN"/>
</dbReference>
<dbReference type="AlphaFoldDB" id="A0A967K9Z2"/>
<dbReference type="InterPro" id="IPR012292">
    <property type="entry name" value="Globin/Proto"/>
</dbReference>
<name>A0A967K9Z2_9PROT</name>
<dbReference type="PANTHER" id="PTHR43396">
    <property type="entry name" value="FLAVOHEMOPROTEIN"/>
    <property type="match status" value="1"/>
</dbReference>
<dbReference type="PROSITE" id="PS01033">
    <property type="entry name" value="GLOBIN"/>
    <property type="match status" value="1"/>
</dbReference>
<evidence type="ECO:0000259" key="6">
    <source>
        <dbReference type="PROSITE" id="PS01033"/>
    </source>
</evidence>
<comment type="similarity">
    <text evidence="5">Belongs to the globin family.</text>
</comment>
<reference evidence="7" key="1">
    <citation type="submission" date="2020-03" db="EMBL/GenBank/DDBJ databases">
        <title>Genome of Pelagibius litoralis DSM 21314T.</title>
        <authorList>
            <person name="Wang G."/>
        </authorList>
    </citation>
    <scope>NUCLEOTIDE SEQUENCE</scope>
    <source>
        <strain evidence="7">DSM 21314</strain>
    </source>
</reference>
<proteinExistence type="inferred from homology"/>
<evidence type="ECO:0000256" key="1">
    <source>
        <dbReference type="ARBA" id="ARBA00022617"/>
    </source>
</evidence>
<dbReference type="GO" id="GO:0008941">
    <property type="term" value="F:nitric oxide dioxygenase NAD(P)H activity"/>
    <property type="evidence" value="ECO:0007669"/>
    <property type="project" value="TreeGrafter"/>
</dbReference>